<sequence length="210" mass="22938">MNQSKRASSIVILLACVHLLAMGCSTYVASLQIKTILVGGPICSVTGIAAGISALYLRRLILAMACFAAPLLAITLFIAEAIFLKMGPDRAAQPFMIIFLLNQAISLPIILLQLRQIINQSGSERKQISLRALMVTTAIFAAVFALLRFLQENAEHGMLRLIALILLGLTIGGEGLFAYYALRYQKRVPEQPRDKNLEMNSDSKAFDVLS</sequence>
<dbReference type="Proteomes" id="UP000253562">
    <property type="component" value="Unassembled WGS sequence"/>
</dbReference>
<keyword evidence="1" id="KW-0812">Transmembrane</keyword>
<reference evidence="2 3" key="1">
    <citation type="submission" date="2018-07" db="EMBL/GenBank/DDBJ databases">
        <title>Comparative genomes isolates from brazilian mangrove.</title>
        <authorList>
            <person name="De Araujo J.E."/>
            <person name="Taketani R.G."/>
            <person name="Silva M.C.P."/>
            <person name="Lourenco M.V."/>
            <person name="Oliveira V.M."/>
            <person name="Andreote F.D."/>
        </authorList>
    </citation>
    <scope>NUCLEOTIDE SEQUENCE [LARGE SCALE GENOMIC DNA]</scope>
    <source>
        <strain evidence="2 3">HEX PRIS-MGV</strain>
    </source>
</reference>
<keyword evidence="1" id="KW-1133">Transmembrane helix</keyword>
<dbReference type="EMBL" id="QPEX01000039">
    <property type="protein sequence ID" value="RCS43237.1"/>
    <property type="molecule type" value="Genomic_DNA"/>
</dbReference>
<evidence type="ECO:0000313" key="2">
    <source>
        <dbReference type="EMBL" id="RCS43237.1"/>
    </source>
</evidence>
<dbReference type="AlphaFoldDB" id="A0A368KPJ0"/>
<dbReference type="PROSITE" id="PS51257">
    <property type="entry name" value="PROKAR_LIPOPROTEIN"/>
    <property type="match status" value="1"/>
</dbReference>
<organism evidence="2 3">
    <name type="scientific">Bremerella cremea</name>
    <dbReference type="NCBI Taxonomy" id="1031537"/>
    <lineage>
        <taxon>Bacteria</taxon>
        <taxon>Pseudomonadati</taxon>
        <taxon>Planctomycetota</taxon>
        <taxon>Planctomycetia</taxon>
        <taxon>Pirellulales</taxon>
        <taxon>Pirellulaceae</taxon>
        <taxon>Bremerella</taxon>
    </lineage>
</organism>
<gene>
    <name evidence="2" type="ORF">DTL42_18950</name>
</gene>
<evidence type="ECO:0000256" key="1">
    <source>
        <dbReference type="SAM" id="Phobius"/>
    </source>
</evidence>
<dbReference type="OrthoDB" id="9956425at2"/>
<comment type="caution">
    <text evidence="2">The sequence shown here is derived from an EMBL/GenBank/DDBJ whole genome shotgun (WGS) entry which is preliminary data.</text>
</comment>
<keyword evidence="1" id="KW-0472">Membrane</keyword>
<feature type="transmembrane region" description="Helical" evidence="1">
    <location>
        <begin position="95"/>
        <end position="112"/>
    </location>
</feature>
<feature type="transmembrane region" description="Helical" evidence="1">
    <location>
        <begin position="132"/>
        <end position="150"/>
    </location>
</feature>
<feature type="transmembrane region" description="Helical" evidence="1">
    <location>
        <begin position="162"/>
        <end position="182"/>
    </location>
</feature>
<feature type="transmembrane region" description="Helical" evidence="1">
    <location>
        <begin position="36"/>
        <end position="57"/>
    </location>
</feature>
<proteinExistence type="predicted"/>
<protein>
    <recommendedName>
        <fullName evidence="4">Lipoprotein</fullName>
    </recommendedName>
</protein>
<feature type="transmembrane region" description="Helical" evidence="1">
    <location>
        <begin position="62"/>
        <end position="83"/>
    </location>
</feature>
<accession>A0A368KPJ0</accession>
<evidence type="ECO:0008006" key="4">
    <source>
        <dbReference type="Google" id="ProtNLM"/>
    </source>
</evidence>
<name>A0A368KPJ0_9BACT</name>
<dbReference type="RefSeq" id="WP_114370934.1">
    <property type="nucleotide sequence ID" value="NZ_QPEX01000039.1"/>
</dbReference>
<evidence type="ECO:0000313" key="3">
    <source>
        <dbReference type="Proteomes" id="UP000253562"/>
    </source>
</evidence>